<keyword evidence="2 3" id="KW-0450">Lipoyl</keyword>
<dbReference type="NCBIfam" id="NF002270">
    <property type="entry name" value="PRK01202.1"/>
    <property type="match status" value="1"/>
</dbReference>
<comment type="function">
    <text evidence="3">The glycine cleavage system catalyzes the degradation of glycine. The H protein shuttles the methylamine group of glycine from the P protein to the T protein.</text>
</comment>
<feature type="domain" description="Lipoyl-binding" evidence="5">
    <location>
        <begin position="20"/>
        <end position="102"/>
    </location>
</feature>
<feature type="modified residue" description="N6-lipoyllysine" evidence="3 4">
    <location>
        <position position="61"/>
    </location>
</feature>
<sequence>MPEDLYYHKEHMWVRVEDGKAIVGLTDFNQKAAGELSFIELPMEGDEVSKDEVVGSFETGKWLGKIYAPVSGTVTKVNEELEDDPSIVNKDPYGEGWLFEIEMSNPDELKELMKGDSDEVVEWLKKEIEKIKK</sequence>
<reference evidence="6" key="1">
    <citation type="journal article" date="2020" name="mSystems">
        <title>Genome- and Community-Level Interaction Insights into Carbon Utilization and Element Cycling Functions of Hydrothermarchaeota in Hydrothermal Sediment.</title>
        <authorList>
            <person name="Zhou Z."/>
            <person name="Liu Y."/>
            <person name="Xu W."/>
            <person name="Pan J."/>
            <person name="Luo Z.H."/>
            <person name="Li M."/>
        </authorList>
    </citation>
    <scope>NUCLEOTIDE SEQUENCE [LARGE SCALE GENOMIC DNA]</scope>
    <source>
        <strain evidence="6">HyVt-237</strain>
    </source>
</reference>
<evidence type="ECO:0000256" key="2">
    <source>
        <dbReference type="ARBA" id="ARBA00022823"/>
    </source>
</evidence>
<dbReference type="CDD" id="cd06848">
    <property type="entry name" value="GCS_H"/>
    <property type="match status" value="1"/>
</dbReference>
<dbReference type="Gene3D" id="2.40.50.100">
    <property type="match status" value="1"/>
</dbReference>
<dbReference type="InterPro" id="IPR011053">
    <property type="entry name" value="Single_hybrid_motif"/>
</dbReference>
<comment type="cofactor">
    <cofactor evidence="3">
        <name>(R)-lipoate</name>
        <dbReference type="ChEBI" id="CHEBI:83088"/>
    </cofactor>
    <text evidence="3">Binds 1 lipoyl cofactor covalently.</text>
</comment>
<dbReference type="GO" id="GO:0019464">
    <property type="term" value="P:glycine decarboxylation via glycine cleavage system"/>
    <property type="evidence" value="ECO:0007669"/>
    <property type="project" value="UniProtKB-UniRule"/>
</dbReference>
<dbReference type="GO" id="GO:0005737">
    <property type="term" value="C:cytoplasm"/>
    <property type="evidence" value="ECO:0007669"/>
    <property type="project" value="TreeGrafter"/>
</dbReference>
<comment type="subunit">
    <text evidence="3">The glycine cleavage system is composed of four proteins: P, T, L and H.</text>
</comment>
<dbReference type="AlphaFoldDB" id="A0A7C0XE32"/>
<dbReference type="GO" id="GO:0009249">
    <property type="term" value="P:protein lipoylation"/>
    <property type="evidence" value="ECO:0007669"/>
    <property type="project" value="TreeGrafter"/>
</dbReference>
<evidence type="ECO:0000256" key="4">
    <source>
        <dbReference type="PIRSR" id="PIRSR617453-50"/>
    </source>
</evidence>
<name>A0A7C0XE32_UNCW3</name>
<comment type="similarity">
    <text evidence="1 3">Belongs to the GcvH family.</text>
</comment>
<dbReference type="PANTHER" id="PTHR11715:SF3">
    <property type="entry name" value="GLYCINE CLEAVAGE SYSTEM H PROTEIN-RELATED"/>
    <property type="match status" value="1"/>
</dbReference>
<dbReference type="SUPFAM" id="SSF51230">
    <property type="entry name" value="Single hybrid motif"/>
    <property type="match status" value="1"/>
</dbReference>
<dbReference type="EMBL" id="DRBW01000249">
    <property type="protein sequence ID" value="HDM90898.1"/>
    <property type="molecule type" value="Genomic_DNA"/>
</dbReference>
<dbReference type="PANTHER" id="PTHR11715">
    <property type="entry name" value="GLYCINE CLEAVAGE SYSTEM H PROTEIN"/>
    <property type="match status" value="1"/>
</dbReference>
<comment type="caution">
    <text evidence="6">The sequence shown here is derived from an EMBL/GenBank/DDBJ whole genome shotgun (WGS) entry which is preliminary data.</text>
</comment>
<evidence type="ECO:0000256" key="1">
    <source>
        <dbReference type="ARBA" id="ARBA00009249"/>
    </source>
</evidence>
<dbReference type="InterPro" id="IPR017453">
    <property type="entry name" value="GCV_H_sub"/>
</dbReference>
<proteinExistence type="inferred from homology"/>
<protein>
    <recommendedName>
        <fullName evidence="3">Glycine cleavage system H protein</fullName>
    </recommendedName>
</protein>
<dbReference type="Pfam" id="PF01597">
    <property type="entry name" value="GCV_H"/>
    <property type="match status" value="1"/>
</dbReference>
<organism evidence="6">
    <name type="scientific">candidate division WOR-3 bacterium</name>
    <dbReference type="NCBI Taxonomy" id="2052148"/>
    <lineage>
        <taxon>Bacteria</taxon>
        <taxon>Bacteria division WOR-3</taxon>
    </lineage>
</organism>
<dbReference type="HAMAP" id="MF_00272">
    <property type="entry name" value="GcvH"/>
    <property type="match status" value="1"/>
</dbReference>
<dbReference type="InterPro" id="IPR002930">
    <property type="entry name" value="GCV_H"/>
</dbReference>
<dbReference type="Proteomes" id="UP000885931">
    <property type="component" value="Unassembled WGS sequence"/>
</dbReference>
<evidence type="ECO:0000256" key="3">
    <source>
        <dbReference type="HAMAP-Rule" id="MF_00272"/>
    </source>
</evidence>
<gene>
    <name evidence="3 6" type="primary">gcvH</name>
    <name evidence="6" type="ORF">ENG67_06810</name>
</gene>
<dbReference type="PROSITE" id="PS50968">
    <property type="entry name" value="BIOTINYL_LIPOYL"/>
    <property type="match status" value="1"/>
</dbReference>
<evidence type="ECO:0000313" key="6">
    <source>
        <dbReference type="EMBL" id="HDM90898.1"/>
    </source>
</evidence>
<dbReference type="NCBIfam" id="TIGR00527">
    <property type="entry name" value="gcvH"/>
    <property type="match status" value="1"/>
</dbReference>
<dbReference type="InterPro" id="IPR033753">
    <property type="entry name" value="GCV_H/Fam206"/>
</dbReference>
<dbReference type="GO" id="GO:0005960">
    <property type="term" value="C:glycine cleavage complex"/>
    <property type="evidence" value="ECO:0007669"/>
    <property type="project" value="InterPro"/>
</dbReference>
<accession>A0A7C0XE32</accession>
<evidence type="ECO:0000259" key="5">
    <source>
        <dbReference type="PROSITE" id="PS50968"/>
    </source>
</evidence>
<dbReference type="InterPro" id="IPR000089">
    <property type="entry name" value="Biotin_lipoyl"/>
</dbReference>